<dbReference type="RefSeq" id="WP_156422995.1">
    <property type="nucleotide sequence ID" value="NZ_CP118869.1"/>
</dbReference>
<dbReference type="Proteomes" id="UP000070080">
    <property type="component" value="Unassembled WGS sequence"/>
</dbReference>
<proteinExistence type="predicted"/>
<organism evidence="1 2">
    <name type="scientific">Amygdalobacter nucleatus</name>
    <dbReference type="NCBI Taxonomy" id="3029274"/>
    <lineage>
        <taxon>Bacteria</taxon>
        <taxon>Bacillati</taxon>
        <taxon>Bacillota</taxon>
        <taxon>Clostridia</taxon>
        <taxon>Eubacteriales</taxon>
        <taxon>Oscillospiraceae</taxon>
        <taxon>Amygdalobacter</taxon>
    </lineage>
</organism>
<dbReference type="AlphaFoldDB" id="A0A133Y7K3"/>
<evidence type="ECO:0000313" key="1">
    <source>
        <dbReference type="EMBL" id="KXB39186.1"/>
    </source>
</evidence>
<reference evidence="2" key="1">
    <citation type="submission" date="2016-01" db="EMBL/GenBank/DDBJ databases">
        <authorList>
            <person name="Mitreva M."/>
            <person name="Pepin K.H."/>
            <person name="Mihindukulasuriya K.A."/>
            <person name="Fulton R."/>
            <person name="Fronick C."/>
            <person name="O'Laughlin M."/>
            <person name="Miner T."/>
            <person name="Herter B."/>
            <person name="Rosa B.A."/>
            <person name="Cordes M."/>
            <person name="Tomlinson C."/>
            <person name="Wollam A."/>
            <person name="Palsikar V.B."/>
            <person name="Mardis E.R."/>
            <person name="Wilson R.K."/>
        </authorList>
    </citation>
    <scope>NUCLEOTIDE SEQUENCE [LARGE SCALE GENOMIC DNA]</scope>
    <source>
        <strain evidence="2">KA00274</strain>
    </source>
</reference>
<gene>
    <name evidence="1" type="ORF">HMPREF1872_01217</name>
</gene>
<comment type="caution">
    <text evidence="1">The sequence shown here is derived from an EMBL/GenBank/DDBJ whole genome shotgun (WGS) entry which is preliminary data.</text>
</comment>
<accession>A0A133Y7K3</accession>
<dbReference type="OrthoDB" id="9806536at2"/>
<dbReference type="EMBL" id="LSCV01000042">
    <property type="protein sequence ID" value="KXB39186.1"/>
    <property type="molecule type" value="Genomic_DNA"/>
</dbReference>
<dbReference type="InterPro" id="IPR036390">
    <property type="entry name" value="WH_DNA-bd_sf"/>
</dbReference>
<evidence type="ECO:0000313" key="2">
    <source>
        <dbReference type="Proteomes" id="UP000070080"/>
    </source>
</evidence>
<keyword evidence="2" id="KW-1185">Reference proteome</keyword>
<sequence length="49" mass="5431">MLNYIEANPTASQSKIAEALGINVNTLKSAIRKYRRNGIIRRVGTSRKG</sequence>
<dbReference type="SUPFAM" id="SSF46785">
    <property type="entry name" value="Winged helix' DNA-binding domain"/>
    <property type="match status" value="1"/>
</dbReference>
<protein>
    <recommendedName>
        <fullName evidence="3">Winged helix-turn-helix transcriptional regulator</fullName>
    </recommendedName>
</protein>
<dbReference type="Pfam" id="PF13412">
    <property type="entry name" value="HTH_24"/>
    <property type="match status" value="1"/>
</dbReference>
<dbReference type="STRING" id="1497955.HMPREF1872_01217"/>
<dbReference type="InterPro" id="IPR036388">
    <property type="entry name" value="WH-like_DNA-bd_sf"/>
</dbReference>
<name>A0A133Y7K3_9FIRM</name>
<evidence type="ECO:0008006" key="3">
    <source>
        <dbReference type="Google" id="ProtNLM"/>
    </source>
</evidence>
<dbReference type="Gene3D" id="1.10.10.10">
    <property type="entry name" value="Winged helix-like DNA-binding domain superfamily/Winged helix DNA-binding domain"/>
    <property type="match status" value="1"/>
</dbReference>